<feature type="non-terminal residue" evidence="2">
    <location>
        <position position="173"/>
    </location>
</feature>
<dbReference type="SUPFAM" id="SSF49785">
    <property type="entry name" value="Galactose-binding domain-like"/>
    <property type="match status" value="1"/>
</dbReference>
<evidence type="ECO:0008006" key="3">
    <source>
        <dbReference type="Google" id="ProtNLM"/>
    </source>
</evidence>
<dbReference type="InterPro" id="IPR008979">
    <property type="entry name" value="Galactose-bd-like_sf"/>
</dbReference>
<gene>
    <name evidence="2" type="ORF">ENO08_02510</name>
</gene>
<dbReference type="PROSITE" id="PS51257">
    <property type="entry name" value="PROKAR_LIPOPROTEIN"/>
    <property type="match status" value="1"/>
</dbReference>
<proteinExistence type="predicted"/>
<organism evidence="2">
    <name type="scientific">Eiseniibacteriota bacterium</name>
    <dbReference type="NCBI Taxonomy" id="2212470"/>
    <lineage>
        <taxon>Bacteria</taxon>
        <taxon>Candidatus Eiseniibacteriota</taxon>
    </lineage>
</organism>
<name>A0A7V2AU61_UNCEI</name>
<feature type="signal peptide" evidence="1">
    <location>
        <begin position="1"/>
        <end position="22"/>
    </location>
</feature>
<dbReference type="AlphaFoldDB" id="A0A7V2AU61"/>
<accession>A0A7V2AU61</accession>
<keyword evidence="1" id="KW-0732">Signal</keyword>
<dbReference type="Proteomes" id="UP000886069">
    <property type="component" value="Unassembled WGS sequence"/>
</dbReference>
<sequence>MNKRSAINRAVISISMILAAVAGCRSLSDLEPAPPNTDPIVFDDQFGSHVDYQAFLGSKVDAVTIDSDEKVIGSASLGVIIPADGWSGGAFTTSLRRDLSGYDALTFWAKASKTSTLNVAGLGNDNTGTSRYTAQWNNIPLTTAWAKYVIPIPLPAKLNEEKGLFFFAEAPEG</sequence>
<dbReference type="EMBL" id="DSEC01000177">
    <property type="protein sequence ID" value="HER43317.1"/>
    <property type="molecule type" value="Genomic_DNA"/>
</dbReference>
<feature type="chain" id="PRO_5031361149" description="CBM11 domain-containing protein" evidence="1">
    <location>
        <begin position="23"/>
        <end position="173"/>
    </location>
</feature>
<evidence type="ECO:0000256" key="1">
    <source>
        <dbReference type="SAM" id="SignalP"/>
    </source>
</evidence>
<reference evidence="2" key="1">
    <citation type="journal article" date="2020" name="mSystems">
        <title>Genome- and Community-Level Interaction Insights into Carbon Utilization and Element Cycling Functions of Hydrothermarchaeota in Hydrothermal Sediment.</title>
        <authorList>
            <person name="Zhou Z."/>
            <person name="Liu Y."/>
            <person name="Xu W."/>
            <person name="Pan J."/>
            <person name="Luo Z.H."/>
            <person name="Li M."/>
        </authorList>
    </citation>
    <scope>NUCLEOTIDE SEQUENCE [LARGE SCALE GENOMIC DNA]</scope>
    <source>
        <strain evidence="2">SpSt-1233</strain>
    </source>
</reference>
<protein>
    <recommendedName>
        <fullName evidence="3">CBM11 domain-containing protein</fullName>
    </recommendedName>
</protein>
<comment type="caution">
    <text evidence="2">The sequence shown here is derived from an EMBL/GenBank/DDBJ whole genome shotgun (WGS) entry which is preliminary data.</text>
</comment>
<evidence type="ECO:0000313" key="2">
    <source>
        <dbReference type="EMBL" id="HER43317.1"/>
    </source>
</evidence>
<dbReference type="Gene3D" id="2.60.120.430">
    <property type="entry name" value="Galactose-binding lectin"/>
    <property type="match status" value="1"/>
</dbReference>